<evidence type="ECO:0000313" key="3">
    <source>
        <dbReference type="Proteomes" id="UP001163046"/>
    </source>
</evidence>
<feature type="chain" id="PRO_5040914746" evidence="1">
    <location>
        <begin position="19"/>
        <end position="147"/>
    </location>
</feature>
<keyword evidence="1" id="KW-0732">Signal</keyword>
<feature type="signal peptide" evidence="1">
    <location>
        <begin position="1"/>
        <end position="18"/>
    </location>
</feature>
<dbReference type="EMBL" id="MU825911">
    <property type="protein sequence ID" value="KAJ7382898.1"/>
    <property type="molecule type" value="Genomic_DNA"/>
</dbReference>
<accession>A0A9W9ZLB9</accession>
<comment type="caution">
    <text evidence="2">The sequence shown here is derived from an EMBL/GenBank/DDBJ whole genome shotgun (WGS) entry which is preliminary data.</text>
</comment>
<protein>
    <submittedName>
        <fullName evidence="2">Uncharacterized protein</fullName>
    </submittedName>
</protein>
<proteinExistence type="predicted"/>
<dbReference type="AlphaFoldDB" id="A0A9W9ZLB9"/>
<dbReference type="OrthoDB" id="5949386at2759"/>
<sequence>MSKFTLVVSVLLVACASAVRVKDISGRLYEYDEGNPADMLWERGVIPEYEDDPDVYRDTAWFLDRIMMDEVEIVRDTIPPAKIWRFGSGNKQECVDGKKTIPPQCQWTGMVILEEGEEPEELKLSVSAKYCKQAGLDRPAPKVIDCE</sequence>
<gene>
    <name evidence="2" type="ORF">OS493_031956</name>
</gene>
<dbReference type="PROSITE" id="PS51257">
    <property type="entry name" value="PROKAR_LIPOPROTEIN"/>
    <property type="match status" value="1"/>
</dbReference>
<keyword evidence="3" id="KW-1185">Reference proteome</keyword>
<evidence type="ECO:0000313" key="2">
    <source>
        <dbReference type="EMBL" id="KAJ7382898.1"/>
    </source>
</evidence>
<organism evidence="2 3">
    <name type="scientific">Desmophyllum pertusum</name>
    <dbReference type="NCBI Taxonomy" id="174260"/>
    <lineage>
        <taxon>Eukaryota</taxon>
        <taxon>Metazoa</taxon>
        <taxon>Cnidaria</taxon>
        <taxon>Anthozoa</taxon>
        <taxon>Hexacorallia</taxon>
        <taxon>Scleractinia</taxon>
        <taxon>Caryophylliina</taxon>
        <taxon>Caryophylliidae</taxon>
        <taxon>Desmophyllum</taxon>
    </lineage>
</organism>
<reference evidence="2" key="1">
    <citation type="submission" date="2023-01" db="EMBL/GenBank/DDBJ databases">
        <title>Genome assembly of the deep-sea coral Lophelia pertusa.</title>
        <authorList>
            <person name="Herrera S."/>
            <person name="Cordes E."/>
        </authorList>
    </citation>
    <scope>NUCLEOTIDE SEQUENCE</scope>
    <source>
        <strain evidence="2">USNM1676648</strain>
        <tissue evidence="2">Polyp</tissue>
    </source>
</reference>
<dbReference type="Proteomes" id="UP001163046">
    <property type="component" value="Unassembled WGS sequence"/>
</dbReference>
<evidence type="ECO:0000256" key="1">
    <source>
        <dbReference type="SAM" id="SignalP"/>
    </source>
</evidence>
<name>A0A9W9ZLB9_9CNID</name>